<proteinExistence type="predicted"/>
<organism evidence="2 3">
    <name type="scientific">Crepidotus variabilis</name>
    <dbReference type="NCBI Taxonomy" id="179855"/>
    <lineage>
        <taxon>Eukaryota</taxon>
        <taxon>Fungi</taxon>
        <taxon>Dikarya</taxon>
        <taxon>Basidiomycota</taxon>
        <taxon>Agaricomycotina</taxon>
        <taxon>Agaricomycetes</taxon>
        <taxon>Agaricomycetidae</taxon>
        <taxon>Agaricales</taxon>
        <taxon>Agaricineae</taxon>
        <taxon>Crepidotaceae</taxon>
        <taxon>Crepidotus</taxon>
    </lineage>
</organism>
<dbReference type="AlphaFoldDB" id="A0A9P6EFG0"/>
<reference evidence="2" key="1">
    <citation type="submission" date="2020-11" db="EMBL/GenBank/DDBJ databases">
        <authorList>
            <consortium name="DOE Joint Genome Institute"/>
            <person name="Ahrendt S."/>
            <person name="Riley R."/>
            <person name="Andreopoulos W."/>
            <person name="Labutti K."/>
            <person name="Pangilinan J."/>
            <person name="Ruiz-Duenas F.J."/>
            <person name="Barrasa J.M."/>
            <person name="Sanchez-Garcia M."/>
            <person name="Camarero S."/>
            <person name="Miyauchi S."/>
            <person name="Serrano A."/>
            <person name="Linde D."/>
            <person name="Babiker R."/>
            <person name="Drula E."/>
            <person name="Ayuso-Fernandez I."/>
            <person name="Pacheco R."/>
            <person name="Padilla G."/>
            <person name="Ferreira P."/>
            <person name="Barriuso J."/>
            <person name="Kellner H."/>
            <person name="Castanera R."/>
            <person name="Alfaro M."/>
            <person name="Ramirez L."/>
            <person name="Pisabarro A.G."/>
            <person name="Kuo A."/>
            <person name="Tritt A."/>
            <person name="Lipzen A."/>
            <person name="He G."/>
            <person name="Yan M."/>
            <person name="Ng V."/>
            <person name="Cullen D."/>
            <person name="Martin F."/>
            <person name="Rosso M.-N."/>
            <person name="Henrissat B."/>
            <person name="Hibbett D."/>
            <person name="Martinez A.T."/>
            <person name="Grigoriev I.V."/>
        </authorList>
    </citation>
    <scope>NUCLEOTIDE SEQUENCE</scope>
    <source>
        <strain evidence="2">CBS 506.95</strain>
    </source>
</reference>
<accession>A0A9P6EFG0</accession>
<evidence type="ECO:0000256" key="1">
    <source>
        <dbReference type="SAM" id="SignalP"/>
    </source>
</evidence>
<dbReference type="OrthoDB" id="2986469at2759"/>
<evidence type="ECO:0000313" key="3">
    <source>
        <dbReference type="Proteomes" id="UP000807306"/>
    </source>
</evidence>
<keyword evidence="1" id="KW-0732">Signal</keyword>
<evidence type="ECO:0000313" key="2">
    <source>
        <dbReference type="EMBL" id="KAF9528563.1"/>
    </source>
</evidence>
<name>A0A9P6EFG0_9AGAR</name>
<gene>
    <name evidence="2" type="ORF">CPB83DRAFT_854371</name>
</gene>
<protein>
    <submittedName>
        <fullName evidence="2">Uncharacterized protein</fullName>
    </submittedName>
</protein>
<sequence length="139" mass="14411">MLFQTITLFAFVASALGGACTPEQLALHAVTGGQQTAPYSRWEHVPGSDGKEYGIFDSRDATEPACTFDASIAHSPGVSRRKLSPLVAGRAPACLGDPCTNAQFCINEGCTHGCASWTTPGYPGEPGQGFNSACISDGV</sequence>
<feature type="signal peptide" evidence="1">
    <location>
        <begin position="1"/>
        <end position="17"/>
    </location>
</feature>
<dbReference type="Proteomes" id="UP000807306">
    <property type="component" value="Unassembled WGS sequence"/>
</dbReference>
<comment type="caution">
    <text evidence="2">The sequence shown here is derived from an EMBL/GenBank/DDBJ whole genome shotgun (WGS) entry which is preliminary data.</text>
</comment>
<keyword evidence="3" id="KW-1185">Reference proteome</keyword>
<dbReference type="EMBL" id="MU157852">
    <property type="protein sequence ID" value="KAF9528563.1"/>
    <property type="molecule type" value="Genomic_DNA"/>
</dbReference>
<feature type="chain" id="PRO_5040330275" evidence="1">
    <location>
        <begin position="18"/>
        <end position="139"/>
    </location>
</feature>